<keyword evidence="3" id="KW-1185">Reference proteome</keyword>
<dbReference type="Proteomes" id="UP001148838">
    <property type="component" value="Unassembled WGS sequence"/>
</dbReference>
<organism evidence="2 3">
    <name type="scientific">Periplaneta americana</name>
    <name type="common">American cockroach</name>
    <name type="synonym">Blatta americana</name>
    <dbReference type="NCBI Taxonomy" id="6978"/>
    <lineage>
        <taxon>Eukaryota</taxon>
        <taxon>Metazoa</taxon>
        <taxon>Ecdysozoa</taxon>
        <taxon>Arthropoda</taxon>
        <taxon>Hexapoda</taxon>
        <taxon>Insecta</taxon>
        <taxon>Pterygota</taxon>
        <taxon>Neoptera</taxon>
        <taxon>Polyneoptera</taxon>
        <taxon>Dictyoptera</taxon>
        <taxon>Blattodea</taxon>
        <taxon>Blattoidea</taxon>
        <taxon>Blattidae</taxon>
        <taxon>Blattinae</taxon>
        <taxon>Periplaneta</taxon>
    </lineage>
</organism>
<sequence>MSLKEQRGNIKYCVKLCKTLALMRQSYGEEAMSRTRLFERHKRFTSTDGDPRSGKLRSARTEEMIP</sequence>
<proteinExistence type="predicted"/>
<evidence type="ECO:0000313" key="3">
    <source>
        <dbReference type="Proteomes" id="UP001148838"/>
    </source>
</evidence>
<protein>
    <submittedName>
        <fullName evidence="2">Uncharacterized protein</fullName>
    </submittedName>
</protein>
<name>A0ABQ8SWG0_PERAM</name>
<reference evidence="2 3" key="1">
    <citation type="journal article" date="2022" name="Allergy">
        <title>Genome assembly and annotation of Periplaneta americana reveal a comprehensive cockroach allergen profile.</title>
        <authorList>
            <person name="Wang L."/>
            <person name="Xiong Q."/>
            <person name="Saelim N."/>
            <person name="Wang L."/>
            <person name="Nong W."/>
            <person name="Wan A.T."/>
            <person name="Shi M."/>
            <person name="Liu X."/>
            <person name="Cao Q."/>
            <person name="Hui J.H.L."/>
            <person name="Sookrung N."/>
            <person name="Leung T.F."/>
            <person name="Tungtrongchitr A."/>
            <person name="Tsui S.K.W."/>
        </authorList>
    </citation>
    <scope>NUCLEOTIDE SEQUENCE [LARGE SCALE GENOMIC DNA]</scope>
    <source>
        <strain evidence="2">PWHHKU_190912</strain>
    </source>
</reference>
<feature type="region of interest" description="Disordered" evidence="1">
    <location>
        <begin position="42"/>
        <end position="66"/>
    </location>
</feature>
<gene>
    <name evidence="2" type="ORF">ANN_14481</name>
</gene>
<evidence type="ECO:0000256" key="1">
    <source>
        <dbReference type="SAM" id="MobiDB-lite"/>
    </source>
</evidence>
<accession>A0ABQ8SWG0</accession>
<evidence type="ECO:0000313" key="2">
    <source>
        <dbReference type="EMBL" id="KAJ4438534.1"/>
    </source>
</evidence>
<feature type="compositionally biased region" description="Basic and acidic residues" evidence="1">
    <location>
        <begin position="49"/>
        <end position="66"/>
    </location>
</feature>
<dbReference type="EMBL" id="JAJSOF020000019">
    <property type="protein sequence ID" value="KAJ4438534.1"/>
    <property type="molecule type" value="Genomic_DNA"/>
</dbReference>
<comment type="caution">
    <text evidence="2">The sequence shown here is derived from an EMBL/GenBank/DDBJ whole genome shotgun (WGS) entry which is preliminary data.</text>
</comment>